<dbReference type="GO" id="GO:0005634">
    <property type="term" value="C:nucleus"/>
    <property type="evidence" value="ECO:0007669"/>
    <property type="project" value="UniProtKB-SubCell"/>
</dbReference>
<accession>A0AAD4ZE20</accession>
<dbReference type="Pfam" id="PF13359">
    <property type="entry name" value="DDE_Tnp_4"/>
    <property type="match status" value="1"/>
</dbReference>
<evidence type="ECO:0000313" key="10">
    <source>
        <dbReference type="Proteomes" id="UP001054821"/>
    </source>
</evidence>
<evidence type="ECO:0000259" key="8">
    <source>
        <dbReference type="Pfam" id="PF13359"/>
    </source>
</evidence>
<gene>
    <name evidence="9" type="ORF">L3X38_010031</name>
</gene>
<dbReference type="Proteomes" id="UP001054821">
    <property type="component" value="Chromosome 2"/>
</dbReference>
<keyword evidence="7" id="KW-0539">Nucleus</keyword>
<dbReference type="GO" id="GO:0004518">
    <property type="term" value="F:nuclease activity"/>
    <property type="evidence" value="ECO:0007669"/>
    <property type="project" value="UniProtKB-KW"/>
</dbReference>
<dbReference type="GO" id="GO:0046872">
    <property type="term" value="F:metal ion binding"/>
    <property type="evidence" value="ECO:0007669"/>
    <property type="project" value="UniProtKB-KW"/>
</dbReference>
<keyword evidence="10" id="KW-1185">Reference proteome</keyword>
<keyword evidence="5" id="KW-0479">Metal-binding</keyword>
<keyword evidence="6" id="KW-0378">Hydrolase</keyword>
<evidence type="ECO:0000256" key="4">
    <source>
        <dbReference type="ARBA" id="ARBA00022722"/>
    </source>
</evidence>
<evidence type="ECO:0000256" key="5">
    <source>
        <dbReference type="ARBA" id="ARBA00022723"/>
    </source>
</evidence>
<reference evidence="9 10" key="1">
    <citation type="journal article" date="2022" name="G3 (Bethesda)">
        <title>Whole-genome sequence and methylome profiling of the almond [Prunus dulcis (Mill.) D.A. Webb] cultivar 'Nonpareil'.</title>
        <authorList>
            <person name="D'Amico-Willman K.M."/>
            <person name="Ouma W.Z."/>
            <person name="Meulia T."/>
            <person name="Sideli G.M."/>
            <person name="Gradziel T.M."/>
            <person name="Fresnedo-Ramirez J."/>
        </authorList>
    </citation>
    <scope>NUCLEOTIDE SEQUENCE [LARGE SCALE GENOMIC DNA]</scope>
    <source>
        <strain evidence="9">Clone GOH B32 T37-40</strain>
    </source>
</reference>
<organism evidence="9 10">
    <name type="scientific">Prunus dulcis</name>
    <name type="common">Almond</name>
    <name type="synonym">Amygdalus dulcis</name>
    <dbReference type="NCBI Taxonomy" id="3755"/>
    <lineage>
        <taxon>Eukaryota</taxon>
        <taxon>Viridiplantae</taxon>
        <taxon>Streptophyta</taxon>
        <taxon>Embryophyta</taxon>
        <taxon>Tracheophyta</taxon>
        <taxon>Spermatophyta</taxon>
        <taxon>Magnoliopsida</taxon>
        <taxon>eudicotyledons</taxon>
        <taxon>Gunneridae</taxon>
        <taxon>Pentapetalae</taxon>
        <taxon>rosids</taxon>
        <taxon>fabids</taxon>
        <taxon>Rosales</taxon>
        <taxon>Rosaceae</taxon>
        <taxon>Amygdaloideae</taxon>
        <taxon>Amygdaleae</taxon>
        <taxon>Prunus</taxon>
    </lineage>
</organism>
<evidence type="ECO:0000256" key="7">
    <source>
        <dbReference type="ARBA" id="ARBA00023242"/>
    </source>
</evidence>
<evidence type="ECO:0000256" key="3">
    <source>
        <dbReference type="ARBA" id="ARBA00006958"/>
    </source>
</evidence>
<evidence type="ECO:0000313" key="9">
    <source>
        <dbReference type="EMBL" id="KAI5342156.1"/>
    </source>
</evidence>
<proteinExistence type="inferred from homology"/>
<dbReference type="GO" id="GO:0016787">
    <property type="term" value="F:hydrolase activity"/>
    <property type="evidence" value="ECO:0007669"/>
    <property type="project" value="UniProtKB-KW"/>
</dbReference>
<comment type="cofactor">
    <cofactor evidence="1">
        <name>a divalent metal cation</name>
        <dbReference type="ChEBI" id="CHEBI:60240"/>
    </cofactor>
</comment>
<comment type="subcellular location">
    <subcellularLocation>
        <location evidence="2">Nucleus</location>
    </subcellularLocation>
</comment>
<dbReference type="InterPro" id="IPR045249">
    <property type="entry name" value="HARBI1-like"/>
</dbReference>
<name>A0AAD4ZE20_PRUDU</name>
<sequence length="217" mass="24889">MAMDVIKPMDREFSDIPQATLGDSRYMPHFKDCIGAIDGVHVQASIPHQDQVPYMGRKGMPTQKVMAVCNFDMQFIFAYAGWEGTAHDTRVFLSVLRNENLNFPKPPSGKYYLVDAGSVIERTFGVWKKRWKILRDMPNYPFNKQLKIVIATMTLHNYIRRHAQRDRHFDASNDILSEEIGEDVDVQQELHSLHDNGTQEMEALRNSIATSLMNASN</sequence>
<evidence type="ECO:0000256" key="1">
    <source>
        <dbReference type="ARBA" id="ARBA00001968"/>
    </source>
</evidence>
<evidence type="ECO:0000256" key="6">
    <source>
        <dbReference type="ARBA" id="ARBA00022801"/>
    </source>
</evidence>
<comment type="similarity">
    <text evidence="3">Belongs to the HARBI1 family.</text>
</comment>
<dbReference type="EMBL" id="JAJFAZ020000002">
    <property type="protein sequence ID" value="KAI5342156.1"/>
    <property type="molecule type" value="Genomic_DNA"/>
</dbReference>
<evidence type="ECO:0000256" key="2">
    <source>
        <dbReference type="ARBA" id="ARBA00004123"/>
    </source>
</evidence>
<dbReference type="PANTHER" id="PTHR22930">
    <property type="match status" value="1"/>
</dbReference>
<keyword evidence="4" id="KW-0540">Nuclease</keyword>
<dbReference type="InterPro" id="IPR027806">
    <property type="entry name" value="HARBI1_dom"/>
</dbReference>
<feature type="domain" description="DDE Tnp4" evidence="8">
    <location>
        <begin position="37"/>
        <end position="117"/>
    </location>
</feature>
<protein>
    <recommendedName>
        <fullName evidence="8">DDE Tnp4 domain-containing protein</fullName>
    </recommendedName>
</protein>
<comment type="caution">
    <text evidence="9">The sequence shown here is derived from an EMBL/GenBank/DDBJ whole genome shotgun (WGS) entry which is preliminary data.</text>
</comment>
<dbReference type="AlphaFoldDB" id="A0AAD4ZE20"/>
<dbReference type="PANTHER" id="PTHR22930:SF221">
    <property type="entry name" value="NUCLEASE HARBI1"/>
    <property type="match status" value="1"/>
</dbReference>